<dbReference type="PANTHER" id="PTHR39186:SF1">
    <property type="entry name" value="DUF2071 DOMAIN-CONTAINING PROTEIN"/>
    <property type="match status" value="1"/>
</dbReference>
<evidence type="ECO:0000313" key="2">
    <source>
        <dbReference type="EMBL" id="MBB2985768.1"/>
    </source>
</evidence>
<proteinExistence type="predicted"/>
<name>A0A839PNA4_9MICO</name>
<comment type="caution">
    <text evidence="2">The sequence shown here is derived from an EMBL/GenBank/DDBJ whole genome shotgun (WGS) entry which is preliminary data.</text>
</comment>
<sequence>MSPATPRRRSWLRRPAPDHVPSSAPPLTGPIMMNQDWLDLTFIHWAVDPSEVERFMPPGARPDVRDGRTYVGLIPFRMVGAGVGRGPGVPWAGTFLETNVRLYAVDAAGRRGIVFLSLDTDRSVIVAGARVAFGLPYRWAHMRHTVEPDLTGRDVHRYEARLRRRGAPVTSRIGIRVGDPREATELDHYLGDRWGLYVRHLGRTLYVPNVHGAWPVRDAEVVELDDDLVRSVGLGDLADRTPDHVAFSPGVHTEFGLPARA</sequence>
<evidence type="ECO:0000313" key="3">
    <source>
        <dbReference type="Proteomes" id="UP000590811"/>
    </source>
</evidence>
<accession>A0A839PNA4</accession>
<protein>
    <recommendedName>
        <fullName evidence="4">DUF2071 domain-containing protein</fullName>
    </recommendedName>
</protein>
<gene>
    <name evidence="2" type="ORF">FHW14_000917</name>
</gene>
<organism evidence="2 3">
    <name type="scientific">Terracoccus luteus</name>
    <dbReference type="NCBI Taxonomy" id="53356"/>
    <lineage>
        <taxon>Bacteria</taxon>
        <taxon>Bacillati</taxon>
        <taxon>Actinomycetota</taxon>
        <taxon>Actinomycetes</taxon>
        <taxon>Micrococcales</taxon>
        <taxon>Intrasporangiaceae</taxon>
        <taxon>Terracoccus</taxon>
    </lineage>
</organism>
<dbReference type="SUPFAM" id="SSF160104">
    <property type="entry name" value="Acetoacetate decarboxylase-like"/>
    <property type="match status" value="1"/>
</dbReference>
<evidence type="ECO:0008006" key="4">
    <source>
        <dbReference type="Google" id="ProtNLM"/>
    </source>
</evidence>
<feature type="region of interest" description="Disordered" evidence="1">
    <location>
        <begin position="1"/>
        <end position="27"/>
    </location>
</feature>
<dbReference type="AlphaFoldDB" id="A0A839PNA4"/>
<dbReference type="PANTHER" id="PTHR39186">
    <property type="entry name" value="DUF2071 FAMILY PROTEIN"/>
    <property type="match status" value="1"/>
</dbReference>
<feature type="compositionally biased region" description="Basic residues" evidence="1">
    <location>
        <begin position="1"/>
        <end position="12"/>
    </location>
</feature>
<dbReference type="InterPro" id="IPR018644">
    <property type="entry name" value="DUF2071"/>
</dbReference>
<dbReference type="Gene3D" id="2.40.400.10">
    <property type="entry name" value="Acetoacetate decarboxylase-like"/>
    <property type="match status" value="1"/>
</dbReference>
<dbReference type="RefSeq" id="WP_253354124.1">
    <property type="nucleotide sequence ID" value="NZ_JACHVT010000002.1"/>
</dbReference>
<dbReference type="InterPro" id="IPR023375">
    <property type="entry name" value="ADC_dom_sf"/>
</dbReference>
<evidence type="ECO:0000256" key="1">
    <source>
        <dbReference type="SAM" id="MobiDB-lite"/>
    </source>
</evidence>
<dbReference type="Proteomes" id="UP000590811">
    <property type="component" value="Unassembled WGS sequence"/>
</dbReference>
<reference evidence="2 3" key="1">
    <citation type="submission" date="2020-08" db="EMBL/GenBank/DDBJ databases">
        <title>Genomic Encyclopedia of Type Strains, Phase IV (KMG-V): Genome sequencing to study the core and pangenomes of soil and plant-associated prokaryotes.</title>
        <authorList>
            <person name="Whitman W."/>
        </authorList>
    </citation>
    <scope>NUCLEOTIDE SEQUENCE [LARGE SCALE GENOMIC DNA]</scope>
    <source>
        <strain evidence="2 3">B3ACCR2</strain>
    </source>
</reference>
<dbReference type="EMBL" id="JACHVT010000002">
    <property type="protein sequence ID" value="MBB2985768.1"/>
    <property type="molecule type" value="Genomic_DNA"/>
</dbReference>
<dbReference type="Pfam" id="PF09844">
    <property type="entry name" value="DUF2071"/>
    <property type="match status" value="1"/>
</dbReference>